<proteinExistence type="predicted"/>
<organism evidence="2 3">
    <name type="scientific">Momordica charantia</name>
    <name type="common">Bitter gourd</name>
    <name type="synonym">Balsam pear</name>
    <dbReference type="NCBI Taxonomy" id="3673"/>
    <lineage>
        <taxon>Eukaryota</taxon>
        <taxon>Viridiplantae</taxon>
        <taxon>Streptophyta</taxon>
        <taxon>Embryophyta</taxon>
        <taxon>Tracheophyta</taxon>
        <taxon>Spermatophyta</taxon>
        <taxon>Magnoliopsida</taxon>
        <taxon>eudicotyledons</taxon>
        <taxon>Gunneridae</taxon>
        <taxon>Pentapetalae</taxon>
        <taxon>rosids</taxon>
        <taxon>fabids</taxon>
        <taxon>Cucurbitales</taxon>
        <taxon>Cucurbitaceae</taxon>
        <taxon>Momordiceae</taxon>
        <taxon>Momordica</taxon>
    </lineage>
</organism>
<dbReference type="OrthoDB" id="2012657at2759"/>
<gene>
    <name evidence="3" type="primary">LOC111024938</name>
</gene>
<evidence type="ECO:0000259" key="1">
    <source>
        <dbReference type="Pfam" id="PF07727"/>
    </source>
</evidence>
<dbReference type="KEGG" id="mcha:111024938"/>
<name>A0A6J1DZG2_MOMCH</name>
<evidence type="ECO:0000313" key="2">
    <source>
        <dbReference type="Proteomes" id="UP000504603"/>
    </source>
</evidence>
<reference evidence="3" key="1">
    <citation type="submission" date="2025-08" db="UniProtKB">
        <authorList>
            <consortium name="RefSeq"/>
        </authorList>
    </citation>
    <scope>IDENTIFICATION</scope>
    <source>
        <strain evidence="3">OHB3-1</strain>
    </source>
</reference>
<sequence length="324" mass="36359">MIPPPGVAHKPGEVCRLPKALYRLKQAPRARFEKFSTFVTSLGFISSHHDSALFVNCTSVGRILLSLYVDDMIITGDDYDGIESLKSDLSRCFAMKDLGMLRYFLSIEVAYSPKGYLLSQSKYIADFFDQARLSNNRMVGTPLEPNARYSSSDGVPLSDSSLYRTIVGSLVYLTVTRPDIAHVVHVFSQFVTTSTTVHWSAVLRILRYLRGTQFQSLLLPATSSLELCAYSDANWAGDPTDRKSTTGFCIFLGNSLILWKSKKQDVIFRSSIEAEYRAMASTTCEIAWLSWLLADMGVYLRRPTLLHCDNQSAIQIARNSIFHE</sequence>
<dbReference type="Pfam" id="PF07727">
    <property type="entry name" value="RVT_2"/>
    <property type="match status" value="1"/>
</dbReference>
<dbReference type="RefSeq" id="XP_022158454.1">
    <property type="nucleotide sequence ID" value="XM_022302762.1"/>
</dbReference>
<protein>
    <submittedName>
        <fullName evidence="3">Uncharacterized protein LOC111024938</fullName>
    </submittedName>
</protein>
<dbReference type="AlphaFoldDB" id="A0A6J1DZG2"/>
<dbReference type="GeneID" id="111024938"/>
<feature type="domain" description="Reverse transcriptase Ty1/copia-type" evidence="1">
    <location>
        <begin position="1"/>
        <end position="144"/>
    </location>
</feature>
<dbReference type="InterPro" id="IPR013103">
    <property type="entry name" value="RVT_2"/>
</dbReference>
<dbReference type="InterPro" id="IPR043502">
    <property type="entry name" value="DNA/RNA_pol_sf"/>
</dbReference>
<accession>A0A6J1DZG2</accession>
<dbReference type="Proteomes" id="UP000504603">
    <property type="component" value="Unplaced"/>
</dbReference>
<evidence type="ECO:0000313" key="3">
    <source>
        <dbReference type="RefSeq" id="XP_022158454.1"/>
    </source>
</evidence>
<dbReference type="CDD" id="cd09272">
    <property type="entry name" value="RNase_HI_RT_Ty1"/>
    <property type="match status" value="1"/>
</dbReference>
<dbReference type="SUPFAM" id="SSF56672">
    <property type="entry name" value="DNA/RNA polymerases"/>
    <property type="match status" value="1"/>
</dbReference>
<keyword evidence="2" id="KW-1185">Reference proteome</keyword>
<dbReference type="PANTHER" id="PTHR11439:SF461">
    <property type="entry name" value="OS10G0432200 PROTEIN"/>
    <property type="match status" value="1"/>
</dbReference>
<dbReference type="PANTHER" id="PTHR11439">
    <property type="entry name" value="GAG-POL-RELATED RETROTRANSPOSON"/>
    <property type="match status" value="1"/>
</dbReference>